<accession>A0ABW0QMQ4</accession>
<keyword evidence="5" id="KW-1185">Reference proteome</keyword>
<name>A0ABW0QMQ4_9GAMM</name>
<gene>
    <name evidence="4" type="ORF">ACFPPA_10905</name>
</gene>
<organism evidence="4 5">
    <name type="scientific">Rhodanobacter ginsengisoli</name>
    <dbReference type="NCBI Taxonomy" id="418646"/>
    <lineage>
        <taxon>Bacteria</taxon>
        <taxon>Pseudomonadati</taxon>
        <taxon>Pseudomonadota</taxon>
        <taxon>Gammaproteobacteria</taxon>
        <taxon>Lysobacterales</taxon>
        <taxon>Rhodanobacteraceae</taxon>
        <taxon>Rhodanobacter</taxon>
    </lineage>
</organism>
<keyword evidence="3" id="KW-1133">Transmembrane helix</keyword>
<evidence type="ECO:0000256" key="3">
    <source>
        <dbReference type="SAM" id="Phobius"/>
    </source>
</evidence>
<keyword evidence="1" id="KW-0175">Coiled coil</keyword>
<feature type="region of interest" description="Disordered" evidence="2">
    <location>
        <begin position="1"/>
        <end position="21"/>
    </location>
</feature>
<evidence type="ECO:0000256" key="2">
    <source>
        <dbReference type="SAM" id="MobiDB-lite"/>
    </source>
</evidence>
<feature type="transmembrane region" description="Helical" evidence="3">
    <location>
        <begin position="258"/>
        <end position="281"/>
    </location>
</feature>
<evidence type="ECO:0008006" key="6">
    <source>
        <dbReference type="Google" id="ProtNLM"/>
    </source>
</evidence>
<comment type="caution">
    <text evidence="4">The sequence shown here is derived from an EMBL/GenBank/DDBJ whole genome shotgun (WGS) entry which is preliminary data.</text>
</comment>
<feature type="transmembrane region" description="Helical" evidence="3">
    <location>
        <begin position="293"/>
        <end position="311"/>
    </location>
</feature>
<dbReference type="EMBL" id="JBHSNF010000002">
    <property type="protein sequence ID" value="MFC5526251.1"/>
    <property type="molecule type" value="Genomic_DNA"/>
</dbReference>
<protein>
    <recommendedName>
        <fullName evidence="6">Chemotaxis protein</fullName>
    </recommendedName>
</protein>
<evidence type="ECO:0000313" key="4">
    <source>
        <dbReference type="EMBL" id="MFC5526251.1"/>
    </source>
</evidence>
<feature type="coiled-coil region" evidence="1">
    <location>
        <begin position="50"/>
        <end position="77"/>
    </location>
</feature>
<sequence length="409" mass="43212">MNDEQSSASNETSSQKLGEDVGVAQAQAQAQILEFVASARSAHESAKASEDDAKSVINQLKQILTEAKEASDKISEATPKFAAAATEVELKRSAVATAATEVEVKRSAVAIHAKQIDDDQKRATEVRGELGALLVSAKQTQAEADGLKQGVENAKTSASQAGADILATKATVDENAKAVAATLAASNTASEKTKGLADIAEAVGQRVKDYEAKLLELGAQYDAQLEAIKSLLPAATSAGLASAFDQRRKTFLNPGKRWQWLFVGSVVVLAILAFVSLVEAYLHGPELTYQQLLTGWLSRIPFVAALVWLAMHASRESALAKRLEEDYGFKVSVASSFQGFQEQMKIIGGSAAGNEPLKTLCDATLAQITNPPGRIYEKHSLIVSPTTELVKAASAFVEAAKAAKFPIGG</sequence>
<proteinExistence type="predicted"/>
<evidence type="ECO:0000313" key="5">
    <source>
        <dbReference type="Proteomes" id="UP001596114"/>
    </source>
</evidence>
<keyword evidence="3" id="KW-0812">Transmembrane</keyword>
<reference evidence="5" key="1">
    <citation type="journal article" date="2019" name="Int. J. Syst. Evol. Microbiol.">
        <title>The Global Catalogue of Microorganisms (GCM) 10K type strain sequencing project: providing services to taxonomists for standard genome sequencing and annotation.</title>
        <authorList>
            <consortium name="The Broad Institute Genomics Platform"/>
            <consortium name="The Broad Institute Genome Sequencing Center for Infectious Disease"/>
            <person name="Wu L."/>
            <person name="Ma J."/>
        </authorList>
    </citation>
    <scope>NUCLEOTIDE SEQUENCE [LARGE SCALE GENOMIC DNA]</scope>
    <source>
        <strain evidence="5">CGMCC 1.16619</strain>
    </source>
</reference>
<evidence type="ECO:0000256" key="1">
    <source>
        <dbReference type="SAM" id="Coils"/>
    </source>
</evidence>
<dbReference type="Proteomes" id="UP001596114">
    <property type="component" value="Unassembled WGS sequence"/>
</dbReference>
<dbReference type="RefSeq" id="WP_377319792.1">
    <property type="nucleotide sequence ID" value="NZ_JBHSNF010000002.1"/>
</dbReference>
<feature type="compositionally biased region" description="Polar residues" evidence="2">
    <location>
        <begin position="1"/>
        <end position="16"/>
    </location>
</feature>
<keyword evidence="3" id="KW-0472">Membrane</keyword>